<organism evidence="1 2">
    <name type="scientific">Gigaspora margarita</name>
    <dbReference type="NCBI Taxonomy" id="4874"/>
    <lineage>
        <taxon>Eukaryota</taxon>
        <taxon>Fungi</taxon>
        <taxon>Fungi incertae sedis</taxon>
        <taxon>Mucoromycota</taxon>
        <taxon>Glomeromycotina</taxon>
        <taxon>Glomeromycetes</taxon>
        <taxon>Diversisporales</taxon>
        <taxon>Gigasporaceae</taxon>
        <taxon>Gigaspora</taxon>
    </lineage>
</organism>
<dbReference type="OrthoDB" id="2358844at2759"/>
<dbReference type="EMBL" id="WTPW01002657">
    <property type="protein sequence ID" value="KAF0372737.1"/>
    <property type="molecule type" value="Genomic_DNA"/>
</dbReference>
<gene>
    <name evidence="1" type="ORF">F8M41_013096</name>
</gene>
<comment type="caution">
    <text evidence="1">The sequence shown here is derived from an EMBL/GenBank/DDBJ whole genome shotgun (WGS) entry which is preliminary data.</text>
</comment>
<protein>
    <submittedName>
        <fullName evidence="1">Uncharacterized protein</fullName>
    </submittedName>
</protein>
<keyword evidence="2" id="KW-1185">Reference proteome</keyword>
<name>A0A8H3WX39_GIGMA</name>
<dbReference type="AlphaFoldDB" id="A0A8H3WX39"/>
<reference evidence="1 2" key="1">
    <citation type="journal article" date="2019" name="Environ. Microbiol.">
        <title>At the nexus of three kingdoms: the genome of the mycorrhizal fungus Gigaspora margarita provides insights into plant, endobacterial and fungal interactions.</title>
        <authorList>
            <person name="Venice F."/>
            <person name="Ghignone S."/>
            <person name="Salvioli di Fossalunga A."/>
            <person name="Amselem J."/>
            <person name="Novero M."/>
            <person name="Xianan X."/>
            <person name="Sedzielewska Toro K."/>
            <person name="Morin E."/>
            <person name="Lipzen A."/>
            <person name="Grigoriev I.V."/>
            <person name="Henrissat B."/>
            <person name="Martin F.M."/>
            <person name="Bonfante P."/>
        </authorList>
    </citation>
    <scope>NUCLEOTIDE SEQUENCE [LARGE SCALE GENOMIC DNA]</scope>
    <source>
        <strain evidence="1 2">BEG34</strain>
    </source>
</reference>
<evidence type="ECO:0000313" key="1">
    <source>
        <dbReference type="EMBL" id="KAF0372737.1"/>
    </source>
</evidence>
<evidence type="ECO:0000313" key="2">
    <source>
        <dbReference type="Proteomes" id="UP000439903"/>
    </source>
</evidence>
<proteinExistence type="predicted"/>
<sequence>MDRVPLSQKRSQNSKHPHFQPRFSPPTELHQEYYKKINFENSPDSSFNLITNQYTFPIYHYQNTKPSDNELSYSIDNSHPTFPNMNNHHFLTKISDNPHIKLLNVRLFRKFLKNKLRKEINNYKVKLESLSNERDKISNCYVAIASLERMIKTETPSNGFREGIYEVLKTLSADPGDNINLTNQIISTMLEIIIKIWQDKGFGRCAICKLGVVMESSIDNVNNLWLCTNKNCVSNKLAVASFEE</sequence>
<dbReference type="Proteomes" id="UP000439903">
    <property type="component" value="Unassembled WGS sequence"/>
</dbReference>
<accession>A0A8H3WX39</accession>